<feature type="compositionally biased region" description="Polar residues" evidence="1">
    <location>
        <begin position="191"/>
        <end position="220"/>
    </location>
</feature>
<evidence type="ECO:0000256" key="1">
    <source>
        <dbReference type="SAM" id="MobiDB-lite"/>
    </source>
</evidence>
<proteinExistence type="predicted"/>
<sequence>MYYKTRSRGTILLVLDLNFFGTNRGLAGKAYASASHRRAAVRLRLGVANPLTRRPAAHHTPLPARRVEVPLGRHNQRHTTLHSTPAGSKFRWEGVRLRLAPASGSETSTRSGSPFDQTTSGTPHSTPRPQGRSSAGKAYASASHRRAAVRLRLGVANPSTRRPAAHHTPLPARRVKVPLEGVRLRLAPASGSETLTRSGSPFDQTTSGTPHSTPRPQGRSSAGKAYASASHRQAAVRLRLGAAAPSTRRPAAIPNTRVIVSLAMRTPPSCHGKRQWDFDGRSWGWPR</sequence>
<evidence type="ECO:0000313" key="3">
    <source>
        <dbReference type="Proteomes" id="UP000614334"/>
    </source>
</evidence>
<dbReference type="EMBL" id="JACYCF010000056">
    <property type="protein sequence ID" value="KAF8747865.1"/>
    <property type="molecule type" value="Genomic_DNA"/>
</dbReference>
<evidence type="ECO:0000313" key="2">
    <source>
        <dbReference type="EMBL" id="KAF8747865.1"/>
    </source>
</evidence>
<feature type="region of interest" description="Disordered" evidence="1">
    <location>
        <begin position="100"/>
        <end position="230"/>
    </location>
</feature>
<accession>A0A8H7I0A3</accession>
<organism evidence="2 3">
    <name type="scientific">Rhizoctonia solani</name>
    <dbReference type="NCBI Taxonomy" id="456999"/>
    <lineage>
        <taxon>Eukaryota</taxon>
        <taxon>Fungi</taxon>
        <taxon>Dikarya</taxon>
        <taxon>Basidiomycota</taxon>
        <taxon>Agaricomycotina</taxon>
        <taxon>Agaricomycetes</taxon>
        <taxon>Cantharellales</taxon>
        <taxon>Ceratobasidiaceae</taxon>
        <taxon>Rhizoctonia</taxon>
    </lineage>
</organism>
<dbReference type="AlphaFoldDB" id="A0A8H7I0A3"/>
<name>A0A8H7I0A3_9AGAM</name>
<comment type="caution">
    <text evidence="2">The sequence shown here is derived from an EMBL/GenBank/DDBJ whole genome shotgun (WGS) entry which is preliminary data.</text>
</comment>
<gene>
    <name evidence="2" type="ORF">RHS01_11215</name>
</gene>
<reference evidence="2" key="1">
    <citation type="submission" date="2020-09" db="EMBL/GenBank/DDBJ databases">
        <title>Comparative genome analyses of four rice-infecting Rhizoctonia solani isolates reveal extensive enrichment of homogalacturonan modification genes.</title>
        <authorList>
            <person name="Lee D.-Y."/>
            <person name="Jeon J."/>
            <person name="Kim K.-T."/>
            <person name="Cheong K."/>
            <person name="Song H."/>
            <person name="Choi G."/>
            <person name="Ko J."/>
            <person name="Opiyo S.O."/>
            <person name="Zuo S."/>
            <person name="Madhav S."/>
            <person name="Lee Y.-H."/>
            <person name="Wang G.-L."/>
        </authorList>
    </citation>
    <scope>NUCLEOTIDE SEQUENCE</scope>
    <source>
        <strain evidence="2">AG1-IA B2</strain>
    </source>
</reference>
<protein>
    <submittedName>
        <fullName evidence="2">Uncharacterized protein</fullName>
    </submittedName>
</protein>
<dbReference type="Proteomes" id="UP000614334">
    <property type="component" value="Unassembled WGS sequence"/>
</dbReference>
<feature type="compositionally biased region" description="Polar residues" evidence="1">
    <location>
        <begin position="104"/>
        <end position="133"/>
    </location>
</feature>